<evidence type="ECO:0000259" key="3">
    <source>
        <dbReference type="PROSITE" id="PS50977"/>
    </source>
</evidence>
<dbReference type="PRINTS" id="PR00455">
    <property type="entry name" value="HTHTETR"/>
</dbReference>
<dbReference type="InterPro" id="IPR050109">
    <property type="entry name" value="HTH-type_TetR-like_transc_reg"/>
</dbReference>
<dbReference type="AlphaFoldDB" id="A0A0P0P1P0"/>
<sequence>MLMSAGLKRAEHKRNEIVAAARTQFLREGYRDAGMEVVARAASVSTATLYAYFPGKADLFKVVVLETARDIAAPVRDSVNTSGDARARLRAFANAYGAFQTLPVTRAMFRLVTAERRRFDDVAEYFLQCAREELGGAALSVINDLVRTGEIAVDKPSWAAGQLMGMIDHVTLVLGLSAGDETLPLRPLGEICDDAVETFLARYACRTAA</sequence>
<dbReference type="Gene3D" id="1.10.357.10">
    <property type="entry name" value="Tetracycline Repressor, domain 2"/>
    <property type="match status" value="1"/>
</dbReference>
<dbReference type="Proteomes" id="UP000056905">
    <property type="component" value="Chromosome"/>
</dbReference>
<dbReference type="Pfam" id="PF00440">
    <property type="entry name" value="TetR_N"/>
    <property type="match status" value="1"/>
</dbReference>
<proteinExistence type="predicted"/>
<dbReference type="PROSITE" id="PS50977">
    <property type="entry name" value="HTH_TETR_2"/>
    <property type="match status" value="1"/>
</dbReference>
<dbReference type="PANTHER" id="PTHR30055:SF146">
    <property type="entry name" value="HTH-TYPE TRANSCRIPTIONAL DUAL REGULATOR CECR"/>
    <property type="match status" value="1"/>
</dbReference>
<dbReference type="OrthoDB" id="9816431at2"/>
<dbReference type="KEGG" id="chq:AQ619_13130"/>
<reference evidence="4 5" key="1">
    <citation type="submission" date="2015-10" db="EMBL/GenBank/DDBJ databases">
        <title>Conservation of the essential genome among Caulobacter and Brevundimonas species.</title>
        <authorList>
            <person name="Scott D."/>
            <person name="Ely B."/>
        </authorList>
    </citation>
    <scope>NUCLEOTIDE SEQUENCE [LARGE SCALE GENOMIC DNA]</scope>
    <source>
        <strain evidence="4 5">CB4</strain>
    </source>
</reference>
<dbReference type="Pfam" id="PF14246">
    <property type="entry name" value="TetR_C_7"/>
    <property type="match status" value="1"/>
</dbReference>
<dbReference type="InterPro" id="IPR009057">
    <property type="entry name" value="Homeodomain-like_sf"/>
</dbReference>
<dbReference type="EMBL" id="CP013002">
    <property type="protein sequence ID" value="ALL14205.1"/>
    <property type="molecule type" value="Genomic_DNA"/>
</dbReference>
<feature type="domain" description="HTH tetR-type" evidence="3">
    <location>
        <begin position="11"/>
        <end position="71"/>
    </location>
</feature>
<dbReference type="InterPro" id="IPR039536">
    <property type="entry name" value="TetR_C_Proteobacteria"/>
</dbReference>
<evidence type="ECO:0000256" key="2">
    <source>
        <dbReference type="PROSITE-ProRule" id="PRU00335"/>
    </source>
</evidence>
<evidence type="ECO:0000313" key="5">
    <source>
        <dbReference type="Proteomes" id="UP000056905"/>
    </source>
</evidence>
<dbReference type="PANTHER" id="PTHR30055">
    <property type="entry name" value="HTH-TYPE TRANSCRIPTIONAL REGULATOR RUTR"/>
    <property type="match status" value="1"/>
</dbReference>
<dbReference type="InterPro" id="IPR001647">
    <property type="entry name" value="HTH_TetR"/>
</dbReference>
<feature type="DNA-binding region" description="H-T-H motif" evidence="2">
    <location>
        <begin position="34"/>
        <end position="53"/>
    </location>
</feature>
<evidence type="ECO:0000313" key="4">
    <source>
        <dbReference type="EMBL" id="ALL14205.1"/>
    </source>
</evidence>
<dbReference type="InterPro" id="IPR036271">
    <property type="entry name" value="Tet_transcr_reg_TetR-rel_C_sf"/>
</dbReference>
<gene>
    <name evidence="4" type="ORF">AQ619_13130</name>
</gene>
<dbReference type="STRING" id="69395.AQ619_13130"/>
<protein>
    <submittedName>
        <fullName evidence="4">TetR family transcriptional regulator</fullName>
    </submittedName>
</protein>
<accession>A0A0P0P1P0</accession>
<dbReference type="SUPFAM" id="SSF46689">
    <property type="entry name" value="Homeodomain-like"/>
    <property type="match status" value="1"/>
</dbReference>
<dbReference type="GO" id="GO:0000976">
    <property type="term" value="F:transcription cis-regulatory region binding"/>
    <property type="evidence" value="ECO:0007669"/>
    <property type="project" value="TreeGrafter"/>
</dbReference>
<dbReference type="GO" id="GO:0003700">
    <property type="term" value="F:DNA-binding transcription factor activity"/>
    <property type="evidence" value="ECO:0007669"/>
    <property type="project" value="TreeGrafter"/>
</dbReference>
<name>A0A0P0P1P0_9CAUL</name>
<organism evidence="4 5">
    <name type="scientific">Caulobacter henricii</name>
    <dbReference type="NCBI Taxonomy" id="69395"/>
    <lineage>
        <taxon>Bacteria</taxon>
        <taxon>Pseudomonadati</taxon>
        <taxon>Pseudomonadota</taxon>
        <taxon>Alphaproteobacteria</taxon>
        <taxon>Caulobacterales</taxon>
        <taxon>Caulobacteraceae</taxon>
        <taxon>Caulobacter</taxon>
    </lineage>
</organism>
<dbReference type="SUPFAM" id="SSF48498">
    <property type="entry name" value="Tetracyclin repressor-like, C-terminal domain"/>
    <property type="match status" value="1"/>
</dbReference>
<keyword evidence="5" id="KW-1185">Reference proteome</keyword>
<evidence type="ECO:0000256" key="1">
    <source>
        <dbReference type="ARBA" id="ARBA00023125"/>
    </source>
</evidence>
<keyword evidence="1 2" id="KW-0238">DNA-binding</keyword>